<organism evidence="1 2">
    <name type="scientific">Puccinia graminis f. sp. tritici</name>
    <dbReference type="NCBI Taxonomy" id="56615"/>
    <lineage>
        <taxon>Eukaryota</taxon>
        <taxon>Fungi</taxon>
        <taxon>Dikarya</taxon>
        <taxon>Basidiomycota</taxon>
        <taxon>Pucciniomycotina</taxon>
        <taxon>Pucciniomycetes</taxon>
        <taxon>Pucciniales</taxon>
        <taxon>Pucciniaceae</taxon>
        <taxon>Puccinia</taxon>
    </lineage>
</organism>
<keyword evidence="2" id="KW-1185">Reference proteome</keyword>
<accession>A0A5B0LWA1</accession>
<dbReference type="EMBL" id="VSWC01000184">
    <property type="protein sequence ID" value="KAA1067988.1"/>
    <property type="molecule type" value="Genomic_DNA"/>
</dbReference>
<name>A0A5B0LWA1_PUCGR</name>
<protein>
    <submittedName>
        <fullName evidence="1">Uncharacterized protein</fullName>
    </submittedName>
</protein>
<evidence type="ECO:0000313" key="2">
    <source>
        <dbReference type="Proteomes" id="UP000324748"/>
    </source>
</evidence>
<reference evidence="1 2" key="1">
    <citation type="submission" date="2019-05" db="EMBL/GenBank/DDBJ databases">
        <title>Emergence of the Ug99 lineage of the wheat stem rust pathogen through somatic hybridization.</title>
        <authorList>
            <person name="Li F."/>
            <person name="Upadhyaya N.M."/>
            <person name="Sperschneider J."/>
            <person name="Matny O."/>
            <person name="Nguyen-Phuc H."/>
            <person name="Mago R."/>
            <person name="Raley C."/>
            <person name="Miller M.E."/>
            <person name="Silverstein K.A.T."/>
            <person name="Henningsen E."/>
            <person name="Hirsch C.D."/>
            <person name="Visser B."/>
            <person name="Pretorius Z.A."/>
            <person name="Steffenson B.J."/>
            <person name="Schwessinger B."/>
            <person name="Dodds P.N."/>
            <person name="Figueroa M."/>
        </authorList>
    </citation>
    <scope>NUCLEOTIDE SEQUENCE [LARGE SCALE GENOMIC DNA]</scope>
    <source>
        <strain evidence="1">21-0</strain>
    </source>
</reference>
<dbReference type="AlphaFoldDB" id="A0A5B0LWA1"/>
<dbReference type="Proteomes" id="UP000324748">
    <property type="component" value="Unassembled WGS sequence"/>
</dbReference>
<proteinExistence type="predicted"/>
<evidence type="ECO:0000313" key="1">
    <source>
        <dbReference type="EMBL" id="KAA1067988.1"/>
    </source>
</evidence>
<comment type="caution">
    <text evidence="1">The sequence shown here is derived from an EMBL/GenBank/DDBJ whole genome shotgun (WGS) entry which is preliminary data.</text>
</comment>
<gene>
    <name evidence="1" type="ORF">PGT21_024269</name>
</gene>
<sequence length="105" mass="11971">MVGQEFYNPSDKPLDGISALLGAEPGGAEFYEDSATAVSLGEGRAIHSCAITPRSYHTIRFCWPVSRRYGRGMIHWRLLAFYVHNTNFSPITERYLYIPRESSRR</sequence>